<dbReference type="VEuPathDB" id="FungiDB:ASPSYDRAFT_145479"/>
<feature type="compositionally biased region" description="Basic and acidic residues" evidence="1">
    <location>
        <begin position="137"/>
        <end position="149"/>
    </location>
</feature>
<evidence type="ECO:0000313" key="4">
    <source>
        <dbReference type="Proteomes" id="UP000184356"/>
    </source>
</evidence>
<reference evidence="4" key="1">
    <citation type="journal article" date="2017" name="Genome Biol.">
        <title>Comparative genomics reveals high biological diversity and specific adaptations in the industrially and medically important fungal genus Aspergillus.</title>
        <authorList>
            <person name="de Vries R.P."/>
            <person name="Riley R."/>
            <person name="Wiebenga A."/>
            <person name="Aguilar-Osorio G."/>
            <person name="Amillis S."/>
            <person name="Uchima C.A."/>
            <person name="Anderluh G."/>
            <person name="Asadollahi M."/>
            <person name="Askin M."/>
            <person name="Barry K."/>
            <person name="Battaglia E."/>
            <person name="Bayram O."/>
            <person name="Benocci T."/>
            <person name="Braus-Stromeyer S.A."/>
            <person name="Caldana C."/>
            <person name="Canovas D."/>
            <person name="Cerqueira G.C."/>
            <person name="Chen F."/>
            <person name="Chen W."/>
            <person name="Choi C."/>
            <person name="Clum A."/>
            <person name="Dos Santos R.A."/>
            <person name="Damasio A.R."/>
            <person name="Diallinas G."/>
            <person name="Emri T."/>
            <person name="Fekete E."/>
            <person name="Flipphi M."/>
            <person name="Freyberg S."/>
            <person name="Gallo A."/>
            <person name="Gournas C."/>
            <person name="Habgood R."/>
            <person name="Hainaut M."/>
            <person name="Harispe M.L."/>
            <person name="Henrissat B."/>
            <person name="Hilden K.S."/>
            <person name="Hope R."/>
            <person name="Hossain A."/>
            <person name="Karabika E."/>
            <person name="Karaffa L."/>
            <person name="Karanyi Z."/>
            <person name="Krasevec N."/>
            <person name="Kuo A."/>
            <person name="Kusch H."/>
            <person name="LaButti K."/>
            <person name="Lagendijk E.L."/>
            <person name="Lapidus A."/>
            <person name="Levasseur A."/>
            <person name="Lindquist E."/>
            <person name="Lipzen A."/>
            <person name="Logrieco A.F."/>
            <person name="MacCabe A."/>
            <person name="Maekelae M.R."/>
            <person name="Malavazi I."/>
            <person name="Melin P."/>
            <person name="Meyer V."/>
            <person name="Mielnichuk N."/>
            <person name="Miskei M."/>
            <person name="Molnar A.P."/>
            <person name="Mule G."/>
            <person name="Ngan C.Y."/>
            <person name="Orejas M."/>
            <person name="Orosz E."/>
            <person name="Ouedraogo J.P."/>
            <person name="Overkamp K.M."/>
            <person name="Park H.-S."/>
            <person name="Perrone G."/>
            <person name="Piumi F."/>
            <person name="Punt P.J."/>
            <person name="Ram A.F."/>
            <person name="Ramon A."/>
            <person name="Rauscher S."/>
            <person name="Record E."/>
            <person name="Riano-Pachon D.M."/>
            <person name="Robert V."/>
            <person name="Roehrig J."/>
            <person name="Ruller R."/>
            <person name="Salamov A."/>
            <person name="Salih N.S."/>
            <person name="Samson R.A."/>
            <person name="Sandor E."/>
            <person name="Sanguinetti M."/>
            <person name="Schuetze T."/>
            <person name="Sepcic K."/>
            <person name="Shelest E."/>
            <person name="Sherlock G."/>
            <person name="Sophianopoulou V."/>
            <person name="Squina F.M."/>
            <person name="Sun H."/>
            <person name="Susca A."/>
            <person name="Todd R.B."/>
            <person name="Tsang A."/>
            <person name="Unkles S.E."/>
            <person name="van de Wiele N."/>
            <person name="van Rossen-Uffink D."/>
            <person name="Oliveira J.V."/>
            <person name="Vesth T.C."/>
            <person name="Visser J."/>
            <person name="Yu J.-H."/>
            <person name="Zhou M."/>
            <person name="Andersen M.R."/>
            <person name="Archer D.B."/>
            <person name="Baker S.E."/>
            <person name="Benoit I."/>
            <person name="Brakhage A.A."/>
            <person name="Braus G.H."/>
            <person name="Fischer R."/>
            <person name="Frisvad J.C."/>
            <person name="Goldman G.H."/>
            <person name="Houbraken J."/>
            <person name="Oakley B."/>
            <person name="Pocsi I."/>
            <person name="Scazzocchio C."/>
            <person name="Seiboth B."/>
            <person name="vanKuyk P.A."/>
            <person name="Wortman J."/>
            <person name="Dyer P.S."/>
            <person name="Grigoriev I.V."/>
        </authorList>
    </citation>
    <scope>NUCLEOTIDE SEQUENCE [LARGE SCALE GENOMIC DNA]</scope>
    <source>
        <strain evidence="4">CBS 593.65</strain>
    </source>
</reference>
<keyword evidence="4" id="KW-1185">Reference proteome</keyword>
<accession>A0A1L9TUS9</accession>
<dbReference type="PANTHER" id="PTHR38788:SF3">
    <property type="entry name" value="CLR5 DOMAIN-CONTAINING PROTEIN"/>
    <property type="match status" value="1"/>
</dbReference>
<dbReference type="InterPro" id="IPR025676">
    <property type="entry name" value="Clr5_dom"/>
</dbReference>
<gene>
    <name evidence="3" type="ORF">ASPSYDRAFT_145479</name>
</gene>
<evidence type="ECO:0000259" key="2">
    <source>
        <dbReference type="Pfam" id="PF14420"/>
    </source>
</evidence>
<feature type="region of interest" description="Disordered" evidence="1">
    <location>
        <begin position="135"/>
        <end position="242"/>
    </location>
</feature>
<evidence type="ECO:0000256" key="1">
    <source>
        <dbReference type="SAM" id="MobiDB-lite"/>
    </source>
</evidence>
<proteinExistence type="predicted"/>
<dbReference type="STRING" id="1036612.A0A1L9TUS9"/>
<dbReference type="PANTHER" id="PTHR38788">
    <property type="entry name" value="CLR5 DOMAIN-CONTAINING PROTEIN"/>
    <property type="match status" value="1"/>
</dbReference>
<feature type="compositionally biased region" description="Polar residues" evidence="1">
    <location>
        <begin position="216"/>
        <end position="229"/>
    </location>
</feature>
<dbReference type="Proteomes" id="UP000184356">
    <property type="component" value="Unassembled WGS sequence"/>
</dbReference>
<sequence length="280" mass="31663">MMEGSIPSSSLSTPTPTSSSSPAAPSLFRPRRSEDWNKFRPIIEQLYRDDQLKLKDVKRIMERNHSFVASEKQYKDRLAAWNIRKNIKAKEVNIMIRKQQKRAARGKQTVFRVAGQKVDTKRIARFVRRYGTNWDNNEPRPVEPHRDSPDPCMSLRPVSPGVAVNYGTATPSDMSYYTPEPDERATTLSPHPDNHVHPFDSLDSIPDSELDETKSLPITLSPTASTNDTPRPIETMSPISDDPWAALANFQTKLLELGERLDNSTAGLYPADEPGQQQQH</sequence>
<feature type="domain" description="Clr5" evidence="2">
    <location>
        <begin position="33"/>
        <end position="85"/>
    </location>
</feature>
<protein>
    <recommendedName>
        <fullName evidence="2">Clr5 domain-containing protein</fullName>
    </recommendedName>
</protein>
<feature type="compositionally biased region" description="Low complexity" evidence="1">
    <location>
        <begin position="7"/>
        <end position="28"/>
    </location>
</feature>
<dbReference type="AlphaFoldDB" id="A0A1L9TUS9"/>
<feature type="region of interest" description="Disordered" evidence="1">
    <location>
        <begin position="1"/>
        <end position="32"/>
    </location>
</feature>
<organism evidence="3 4">
    <name type="scientific">Aspergillus sydowii CBS 593.65</name>
    <dbReference type="NCBI Taxonomy" id="1036612"/>
    <lineage>
        <taxon>Eukaryota</taxon>
        <taxon>Fungi</taxon>
        <taxon>Dikarya</taxon>
        <taxon>Ascomycota</taxon>
        <taxon>Pezizomycotina</taxon>
        <taxon>Eurotiomycetes</taxon>
        <taxon>Eurotiomycetidae</taxon>
        <taxon>Eurotiales</taxon>
        <taxon>Aspergillaceae</taxon>
        <taxon>Aspergillus</taxon>
        <taxon>Aspergillus subgen. Nidulantes</taxon>
    </lineage>
</organism>
<dbReference type="Pfam" id="PF14420">
    <property type="entry name" value="Clr5"/>
    <property type="match status" value="1"/>
</dbReference>
<evidence type="ECO:0000313" key="3">
    <source>
        <dbReference type="EMBL" id="OJJ63108.1"/>
    </source>
</evidence>
<dbReference type="EMBL" id="KV878583">
    <property type="protein sequence ID" value="OJJ63108.1"/>
    <property type="molecule type" value="Genomic_DNA"/>
</dbReference>
<dbReference type="OrthoDB" id="539213at2759"/>
<name>A0A1L9TUS9_9EURO</name>
<dbReference type="GeneID" id="63757595"/>
<dbReference type="RefSeq" id="XP_040706914.1">
    <property type="nucleotide sequence ID" value="XM_040841522.1"/>
</dbReference>